<accession>A0A849CBE7</accession>
<evidence type="ECO:0000313" key="3">
    <source>
        <dbReference type="Proteomes" id="UP000586827"/>
    </source>
</evidence>
<keyword evidence="1" id="KW-0812">Transmembrane</keyword>
<name>A0A849CBE7_9NOCA</name>
<feature type="transmembrane region" description="Helical" evidence="1">
    <location>
        <begin position="69"/>
        <end position="88"/>
    </location>
</feature>
<dbReference type="AlphaFoldDB" id="A0A849CBE7"/>
<comment type="caution">
    <text evidence="2">The sequence shown here is derived from an EMBL/GenBank/DDBJ whole genome shotgun (WGS) entry which is preliminary data.</text>
</comment>
<evidence type="ECO:0000256" key="1">
    <source>
        <dbReference type="SAM" id="Phobius"/>
    </source>
</evidence>
<gene>
    <name evidence="2" type="ORF">HLB23_39440</name>
</gene>
<feature type="transmembrane region" description="Helical" evidence="1">
    <location>
        <begin position="47"/>
        <end position="63"/>
    </location>
</feature>
<dbReference type="RefSeq" id="WP_170264441.1">
    <property type="nucleotide sequence ID" value="NZ_JABELX010000029.1"/>
</dbReference>
<dbReference type="EMBL" id="JABELX010000029">
    <property type="protein sequence ID" value="NNH75862.1"/>
    <property type="molecule type" value="Genomic_DNA"/>
</dbReference>
<protein>
    <submittedName>
        <fullName evidence="2">Uncharacterized protein</fullName>
    </submittedName>
</protein>
<reference evidence="2 3" key="1">
    <citation type="submission" date="2020-05" db="EMBL/GenBank/DDBJ databases">
        <title>MicrobeNet Type strains.</title>
        <authorList>
            <person name="Nicholson A.C."/>
        </authorList>
    </citation>
    <scope>NUCLEOTIDE SEQUENCE [LARGE SCALE GENOMIC DNA]</scope>
    <source>
        <strain evidence="2 3">JCM 3224</strain>
    </source>
</reference>
<keyword evidence="1" id="KW-1133">Transmembrane helix</keyword>
<organism evidence="2 3">
    <name type="scientific">Nocardia uniformis</name>
    <dbReference type="NCBI Taxonomy" id="53432"/>
    <lineage>
        <taxon>Bacteria</taxon>
        <taxon>Bacillati</taxon>
        <taxon>Actinomycetota</taxon>
        <taxon>Actinomycetes</taxon>
        <taxon>Mycobacteriales</taxon>
        <taxon>Nocardiaceae</taxon>
        <taxon>Nocardia</taxon>
    </lineage>
</organism>
<sequence length="149" mass="16525">MSSDHTPGIDWDGELQALMEASGIDPGYAARLSWADRCRQRVRQSRPIFWAVGATVVAMWWTARCGAPAAATGPLLVWLAGWLGYWAWIGLGRPDWSAIAHTSTDFGTRGFRAVTRFGFRHSRPARARWRAWQAARERDRAATAPATAA</sequence>
<dbReference type="Proteomes" id="UP000586827">
    <property type="component" value="Unassembled WGS sequence"/>
</dbReference>
<proteinExistence type="predicted"/>
<evidence type="ECO:0000313" key="2">
    <source>
        <dbReference type="EMBL" id="NNH75862.1"/>
    </source>
</evidence>
<keyword evidence="1" id="KW-0472">Membrane</keyword>
<keyword evidence="3" id="KW-1185">Reference proteome</keyword>